<gene>
    <name evidence="1" type="ORF">TRFO_01584</name>
</gene>
<dbReference type="Proteomes" id="UP000179807">
    <property type="component" value="Unassembled WGS sequence"/>
</dbReference>
<name>A0A1J4JYT6_9EUKA</name>
<dbReference type="GeneID" id="94824884"/>
<dbReference type="RefSeq" id="XP_068356994.1">
    <property type="nucleotide sequence ID" value="XM_068490180.1"/>
</dbReference>
<reference evidence="1" key="1">
    <citation type="submission" date="2016-10" db="EMBL/GenBank/DDBJ databases">
        <authorList>
            <person name="Benchimol M."/>
            <person name="Almeida L.G."/>
            <person name="Vasconcelos A.T."/>
            <person name="Perreira-Neves A."/>
            <person name="Rosa I.A."/>
            <person name="Tasca T."/>
            <person name="Bogo M.R."/>
            <person name="de Souza W."/>
        </authorList>
    </citation>
    <scope>NUCLEOTIDE SEQUENCE [LARGE SCALE GENOMIC DNA]</scope>
    <source>
        <strain evidence="1">K</strain>
    </source>
</reference>
<evidence type="ECO:0000313" key="1">
    <source>
        <dbReference type="EMBL" id="OHT03858.1"/>
    </source>
</evidence>
<dbReference type="EMBL" id="MLAK01000815">
    <property type="protein sequence ID" value="OHT03858.1"/>
    <property type="molecule type" value="Genomic_DNA"/>
</dbReference>
<comment type="caution">
    <text evidence="1">The sequence shown here is derived from an EMBL/GenBank/DDBJ whole genome shotgun (WGS) entry which is preliminary data.</text>
</comment>
<protein>
    <submittedName>
        <fullName evidence="1">Uncharacterized protein</fullName>
    </submittedName>
</protein>
<proteinExistence type="predicted"/>
<evidence type="ECO:0000313" key="2">
    <source>
        <dbReference type="Proteomes" id="UP000179807"/>
    </source>
</evidence>
<organism evidence="1 2">
    <name type="scientific">Tritrichomonas foetus</name>
    <dbReference type="NCBI Taxonomy" id="1144522"/>
    <lineage>
        <taxon>Eukaryota</taxon>
        <taxon>Metamonada</taxon>
        <taxon>Parabasalia</taxon>
        <taxon>Tritrichomonadida</taxon>
        <taxon>Tritrichomonadidae</taxon>
        <taxon>Tritrichomonas</taxon>
    </lineage>
</organism>
<dbReference type="VEuPathDB" id="TrichDB:TRFO_01584"/>
<dbReference type="AlphaFoldDB" id="A0A1J4JYT6"/>
<sequence length="895" mass="98759">MTFDPNTYMSGLSRSLPPIKEQTTESFQSNAYNLANAILNQFVKENKISSGMITPLSNLFSSMFLCDCLTIGDPKESTGNFIQHLVAAATLQSYFANLSYFVGLVPSFVTNFVQVTMSHIQGQATEAEFTASAFQFVGFVSTIVTIGTNADVELQFIPKSYQIPEVKPQVEILHQVMMKCIADGDAIRAKHAAGQPSTQEEAVLAQSLQTLNTTANTLAQTFSQLAASLKTHFNSSFAELELEPLQTYAQTMSQTMISICFISLRVALYNPGSFEQIIQVLQMLQNHIFTTISSLFTLARLHGEIDQLINGARTANDQMKTIFEPLLQALIAAIPQCPVPFQNSVNTILVPLFQGLQGLNSDFEKKLNVVLCAIPSNKRFFMYLGKNPANDKSKTVFPVLNVFLNLVNDVNSEKLPPKVEEITQQVNHELQPFLNHVSETISGNDDIQVKARLLEQRDAILSAYEKYTFDLSTYLQHPDNEHLKFQSYLRLMYVVICICSVDYHPDIAKMFSMIPQLFAHNTVSYFIVHLKSVLDAAAFIMQRSGDIPKEAFNGFVGVFNVFMGVVRSSSGVFRGANPTSDTQVAKCLIESDTVYLTLYSLYSSLSNVDIPSDLVAAAQLIGMVGSNVRLCSELHRASLQLQYKMKLEPLAKRIIPFAETVSLIGLAQGFDHFKDLKTKVINNANAVLAVLADQPPPGAYDESFTNRLCACGSAICQPAFQMVKDGGTVLGNNVSENVKIILGNFDVWLTEAENLTPFLGKIQSNKEAIVPSFVGYVMKSDLNQLSNAMAQLLSAFQENRPDASVAANKIVYHASYLATAIDFVSSLRSVSDTLRDNAKALGRRVSEYSVGDKSKGPQIVQEISDMFEVCTKLKVLSQSYIKSSQIYGKETSDKL</sequence>
<keyword evidence="2" id="KW-1185">Reference proteome</keyword>
<accession>A0A1J4JYT6</accession>